<accession>A0A6L2MFT7</accession>
<organism evidence="2">
    <name type="scientific">Tanacetum cinerariifolium</name>
    <name type="common">Dalmatian daisy</name>
    <name type="synonym">Chrysanthemum cinerariifolium</name>
    <dbReference type="NCBI Taxonomy" id="118510"/>
    <lineage>
        <taxon>Eukaryota</taxon>
        <taxon>Viridiplantae</taxon>
        <taxon>Streptophyta</taxon>
        <taxon>Embryophyta</taxon>
        <taxon>Tracheophyta</taxon>
        <taxon>Spermatophyta</taxon>
        <taxon>Magnoliopsida</taxon>
        <taxon>eudicotyledons</taxon>
        <taxon>Gunneridae</taxon>
        <taxon>Pentapetalae</taxon>
        <taxon>asterids</taxon>
        <taxon>campanulids</taxon>
        <taxon>Asterales</taxon>
        <taxon>Asteraceae</taxon>
        <taxon>Asteroideae</taxon>
        <taxon>Anthemideae</taxon>
        <taxon>Anthemidinae</taxon>
        <taxon>Tanacetum</taxon>
    </lineage>
</organism>
<feature type="region of interest" description="Disordered" evidence="1">
    <location>
        <begin position="1"/>
        <end position="28"/>
    </location>
</feature>
<dbReference type="AlphaFoldDB" id="A0A6L2MFT7"/>
<gene>
    <name evidence="2" type="ORF">Tci_044538</name>
</gene>
<comment type="caution">
    <text evidence="2">The sequence shown here is derived from an EMBL/GenBank/DDBJ whole genome shotgun (WGS) entry which is preliminary data.</text>
</comment>
<reference evidence="2" key="1">
    <citation type="journal article" date="2019" name="Sci. Rep.">
        <title>Draft genome of Tanacetum cinerariifolium, the natural source of mosquito coil.</title>
        <authorList>
            <person name="Yamashiro T."/>
            <person name="Shiraishi A."/>
            <person name="Satake H."/>
            <person name="Nakayama K."/>
        </authorList>
    </citation>
    <scope>NUCLEOTIDE SEQUENCE</scope>
</reference>
<proteinExistence type="predicted"/>
<feature type="region of interest" description="Disordered" evidence="1">
    <location>
        <begin position="122"/>
        <end position="141"/>
    </location>
</feature>
<evidence type="ECO:0000256" key="1">
    <source>
        <dbReference type="SAM" id="MobiDB-lite"/>
    </source>
</evidence>
<protein>
    <submittedName>
        <fullName evidence="2">Uncharacterized protein</fullName>
    </submittedName>
</protein>
<name>A0A6L2MFT7_TANCI</name>
<feature type="compositionally biased region" description="Basic and acidic residues" evidence="1">
    <location>
        <begin position="7"/>
        <end position="28"/>
    </location>
</feature>
<evidence type="ECO:0000313" key="2">
    <source>
        <dbReference type="EMBL" id="GEU72560.1"/>
    </source>
</evidence>
<sequence length="231" mass="25997">MCNYTHTNDKEDEKKEEGAKVVKDDQVQGRQAESKAEIYKINLDHALKVLSMQEDETSEVQEVVDVVTIAKLITKVVTTASETVTVASTIISAAEPHVAVATITIAPVRVVAASTRRRKGVVIRDPEKESTTSSIIPKDTKSKDKGKWIMKKEQMEEEENIEIQSINETPVQKAAKRRKLNEEVEDLKGHLEIIPDEDDDVYTEATPLARKVPIVDYKIININNKPYYKII</sequence>
<dbReference type="EMBL" id="BKCJ010006516">
    <property type="protein sequence ID" value="GEU72560.1"/>
    <property type="molecule type" value="Genomic_DNA"/>
</dbReference>